<dbReference type="EMBL" id="CACVKT020000060">
    <property type="protein sequence ID" value="CAC5355561.1"/>
    <property type="molecule type" value="Genomic_DNA"/>
</dbReference>
<evidence type="ECO:0000256" key="2">
    <source>
        <dbReference type="ARBA" id="ARBA00023098"/>
    </source>
</evidence>
<keyword evidence="2 3" id="KW-0443">Lipid metabolism</keyword>
<evidence type="ECO:0000313" key="6">
    <source>
        <dbReference type="EMBL" id="CAC5355561.1"/>
    </source>
</evidence>
<evidence type="ECO:0000256" key="4">
    <source>
        <dbReference type="SAM" id="MobiDB-lite"/>
    </source>
</evidence>
<dbReference type="PROSITE" id="PS51210">
    <property type="entry name" value="PLA2C"/>
    <property type="match status" value="1"/>
</dbReference>
<sequence>MTDKFEIGERSGKKCDPEDVSTLMRSVKDEHGRRLFKPVEFLSASQIASFFSRLALKKRKTGFQEYSETDQDAENDVVNFRHLTDLANIKKRSFSKTECNSSLYQLYKPELTEIATVKLKIGAGENIPCSIWKYYLNVCIPTVSLEGKKGRETNPICSVQSPTDWNEDLKFHVEKSALKEDHKCSFNFSLNKKRPFFSEIDTASCTLQDIRLKGELEVAFTKSNMKIKVYLTENDINYKPETDVRIRSPMDVCAGESTFFKERREKVRNALKGLKLTGTDDLAMESVPNIAIIGSGGGMRAVVGMSGAVIALKDMGILDCAMYTAGVSGSSWYISTLYASDKDTLDPKQVQESIKQSLPNVLKNPYEAIESFDLALYRDIRYTEGRYSTLTDLFGNLVGDILLGKNRNLKWSDQRTKLQKAEIPLPLLAALHVRHKTNIDDFNEWFECSPYEVFVPKYSTGIDMKQFGSEFNNGFMMKEYKEQPLHFLQGMCGSAYMFIMNRDPKVMKYASWTSIFSFRQWYSALIKWLCTFIPYFESIGAGKVPNWFYGIDSFKQLFGKGDHLSRNLDQHVKTKEEAMMLTDAGIVFNSPYPMVLHPARDVDIILSFELSDLSDDIHRPLSELEKAEAWAKERKIPFQNLSLNQKGTDGIYVFDSEDAPIIIHFGLINSGTATIDHQGIKRNIFKYYHTLKFHYSVMDFEWLSTLMESKEAANVYGHLVTAAKTEYTRMPVLLRPSECNQGSLLVDQAAQNILTKCLFNDVGTPYEVFSNGGCLFDSVSVSLCGTQEFSTELCVRTAIEMIRLKSRIMSLPVTPSLMTVSPNYVALVFSYASPGGFSSIWSIFALANVVGVPIKSVYPPMNGINDRPFKILNMTVLPQKTSIDTDTLTVMWTRLQAYQTKHYWYADHFVLLLKTLTTTKMKSRIDLPSPPSLHSTTDFPPLGSSAPKRPRIQRDPLSSPTPTSPISVQASTPPSVSKNTSSKFLLSHLPNIYHLYQILQQTHIPCKHQHQPILLLQYCRNLQTHLCNSHLTVLRMAKSDTNSDHVKRKLNGQPSQYFDDCGAWDSHGGHTVNTTFVVQSNNTLRIACIKEGLYCYEKQVKGKNTYVPYNPQPDPDSVLTLNRYYIRLKRDKTFMKRVSAFNKLQSTFQNRQHIAVVEYTGSCPTTTHRMVMPNTSRMCLYVQTVQ</sequence>
<dbReference type="GO" id="GO:0047498">
    <property type="term" value="F:calcium-dependent phospholipase A2 activity"/>
    <property type="evidence" value="ECO:0007669"/>
    <property type="project" value="TreeGrafter"/>
</dbReference>
<dbReference type="Proteomes" id="UP000507470">
    <property type="component" value="Unassembled WGS sequence"/>
</dbReference>
<dbReference type="Pfam" id="PF01735">
    <property type="entry name" value="PLA2_B"/>
    <property type="match status" value="1"/>
</dbReference>
<protein>
    <submittedName>
        <fullName evidence="6">PLA2G4</fullName>
        <ecNumber evidence="6">3.1.1.4</ecNumber>
    </submittedName>
</protein>
<evidence type="ECO:0000256" key="3">
    <source>
        <dbReference type="PROSITE-ProRule" id="PRU00555"/>
    </source>
</evidence>
<feature type="compositionally biased region" description="Polar residues" evidence="4">
    <location>
        <begin position="968"/>
        <end position="980"/>
    </location>
</feature>
<dbReference type="AlphaFoldDB" id="A0A6J7ZTY7"/>
<dbReference type="GO" id="GO:0005509">
    <property type="term" value="F:calcium ion binding"/>
    <property type="evidence" value="ECO:0007669"/>
    <property type="project" value="TreeGrafter"/>
</dbReference>
<reference evidence="6 7" key="1">
    <citation type="submission" date="2020-06" db="EMBL/GenBank/DDBJ databases">
        <authorList>
            <person name="Li R."/>
            <person name="Bekaert M."/>
        </authorList>
    </citation>
    <scope>NUCLEOTIDE SEQUENCE [LARGE SCALE GENOMIC DNA]</scope>
    <source>
        <strain evidence="7">wild</strain>
    </source>
</reference>
<dbReference type="SMART" id="SM00022">
    <property type="entry name" value="PLAc"/>
    <property type="match status" value="1"/>
</dbReference>
<gene>
    <name evidence="6" type="ORF">MCOR_225</name>
</gene>
<dbReference type="Gene3D" id="3.40.1090.10">
    <property type="entry name" value="Cytosolic phospholipase A2 catalytic domain"/>
    <property type="match status" value="1"/>
</dbReference>
<organism evidence="6 7">
    <name type="scientific">Mytilus coruscus</name>
    <name type="common">Sea mussel</name>
    <dbReference type="NCBI Taxonomy" id="42192"/>
    <lineage>
        <taxon>Eukaryota</taxon>
        <taxon>Metazoa</taxon>
        <taxon>Spiralia</taxon>
        <taxon>Lophotrochozoa</taxon>
        <taxon>Mollusca</taxon>
        <taxon>Bivalvia</taxon>
        <taxon>Autobranchia</taxon>
        <taxon>Pteriomorphia</taxon>
        <taxon>Mytilida</taxon>
        <taxon>Mytiloidea</taxon>
        <taxon>Mytilidae</taxon>
        <taxon>Mytilinae</taxon>
        <taxon>Mytilus</taxon>
    </lineage>
</organism>
<feature type="domain" description="PLA2c" evidence="5">
    <location>
        <begin position="238"/>
        <end position="753"/>
    </location>
</feature>
<evidence type="ECO:0000256" key="1">
    <source>
        <dbReference type="ARBA" id="ARBA00022801"/>
    </source>
</evidence>
<dbReference type="PANTHER" id="PTHR10728">
    <property type="entry name" value="CYTOSOLIC PHOSPHOLIPASE A2"/>
    <property type="match status" value="1"/>
</dbReference>
<dbReference type="OrthoDB" id="419768at2759"/>
<dbReference type="InterPro" id="IPR002642">
    <property type="entry name" value="LysoPLipase_cat_dom"/>
</dbReference>
<evidence type="ECO:0000313" key="7">
    <source>
        <dbReference type="Proteomes" id="UP000507470"/>
    </source>
</evidence>
<dbReference type="InterPro" id="IPR047273">
    <property type="entry name" value="VRTN_OTU_dom"/>
</dbReference>
<dbReference type="InterPro" id="IPR016035">
    <property type="entry name" value="Acyl_Trfase/lysoPLipase"/>
</dbReference>
<dbReference type="CDD" id="cd22791">
    <property type="entry name" value="OTU_VRTN"/>
    <property type="match status" value="1"/>
</dbReference>
<keyword evidence="1 3" id="KW-0378">Hydrolase</keyword>
<feature type="region of interest" description="Disordered" evidence="4">
    <location>
        <begin position="924"/>
        <end position="980"/>
    </location>
</feature>
<keyword evidence="3" id="KW-0442">Lipid degradation</keyword>
<dbReference type="GO" id="GO:0046475">
    <property type="term" value="P:glycerophospholipid catabolic process"/>
    <property type="evidence" value="ECO:0007669"/>
    <property type="project" value="TreeGrafter"/>
</dbReference>
<proteinExistence type="predicted"/>
<accession>A0A6J7ZTY7</accession>
<dbReference type="PANTHER" id="PTHR10728:SF40">
    <property type="entry name" value="PATATIN FAMILY PROTEIN"/>
    <property type="match status" value="1"/>
</dbReference>
<evidence type="ECO:0000259" key="5">
    <source>
        <dbReference type="PROSITE" id="PS51210"/>
    </source>
</evidence>
<feature type="compositionally biased region" description="Low complexity" evidence="4">
    <location>
        <begin position="956"/>
        <end position="967"/>
    </location>
</feature>
<dbReference type="GO" id="GO:0005544">
    <property type="term" value="F:calcium-dependent phospholipid binding"/>
    <property type="evidence" value="ECO:0007669"/>
    <property type="project" value="TreeGrafter"/>
</dbReference>
<keyword evidence="7" id="KW-1185">Reference proteome</keyword>
<dbReference type="SUPFAM" id="SSF52151">
    <property type="entry name" value="FabD/lysophospholipase-like"/>
    <property type="match status" value="1"/>
</dbReference>
<dbReference type="GO" id="GO:0005829">
    <property type="term" value="C:cytosol"/>
    <property type="evidence" value="ECO:0007669"/>
    <property type="project" value="TreeGrafter"/>
</dbReference>
<dbReference type="EC" id="3.1.1.4" evidence="6"/>
<name>A0A6J7ZTY7_MYTCO</name>